<evidence type="ECO:0000259" key="1">
    <source>
        <dbReference type="Pfam" id="PF12571"/>
    </source>
</evidence>
<dbReference type="PANTHER" id="PTHR35191:SF1">
    <property type="entry name" value="PROPHAGE SIDE TAIL FIBER PROTEIN HOMOLOG STFQ-RELATED"/>
    <property type="match status" value="1"/>
</dbReference>
<dbReference type="InterPro" id="IPR022225">
    <property type="entry name" value="Phage_tail_fibre_N"/>
</dbReference>
<protein>
    <submittedName>
        <fullName evidence="2">Phage tail protein</fullName>
    </submittedName>
</protein>
<feature type="domain" description="Phage tail fibre protein N-terminal" evidence="1">
    <location>
        <begin position="4"/>
        <end position="137"/>
    </location>
</feature>
<proteinExistence type="predicted"/>
<dbReference type="PANTHER" id="PTHR35191">
    <property type="entry name" value="PROPHAGE SIDE TAIL FIBER PROTEIN HOMOLOG STFQ-RELATED"/>
    <property type="match status" value="1"/>
</dbReference>
<dbReference type="Pfam" id="PF12571">
    <property type="entry name" value="Phage_tail_fib"/>
    <property type="match status" value="1"/>
</dbReference>
<reference evidence="2" key="1">
    <citation type="journal article" date="2018" name="Genome Biol.">
        <title>SKESA: strategic k-mer extension for scrupulous assemblies.</title>
        <authorList>
            <person name="Souvorov A."/>
            <person name="Agarwala R."/>
            <person name="Lipman D.J."/>
        </authorList>
    </citation>
    <scope>NUCLEOTIDE SEQUENCE</scope>
    <source>
        <strain evidence="2">MA.AU5 KAK-SR</strain>
    </source>
</reference>
<reference evidence="2" key="2">
    <citation type="submission" date="2020-02" db="EMBL/GenBank/DDBJ databases">
        <authorList>
            <consortium name="NCBI Pathogen Detection Project"/>
        </authorList>
    </citation>
    <scope>NUCLEOTIDE SEQUENCE</scope>
    <source>
        <strain evidence="2">MA.AU5 KAK-SR</strain>
    </source>
</reference>
<gene>
    <name evidence="2" type="ORF">G9B33_002843</name>
</gene>
<dbReference type="AlphaFoldDB" id="A0A743CDC8"/>
<dbReference type="InterPro" id="IPR051934">
    <property type="entry name" value="Phage_Tail_Fiber_Structural"/>
</dbReference>
<dbReference type="EMBL" id="DAAUKB010000004">
    <property type="protein sequence ID" value="HAF1791825.1"/>
    <property type="molecule type" value="Genomic_DNA"/>
</dbReference>
<accession>A0A743CDC8</accession>
<comment type="caution">
    <text evidence="2">The sequence shown here is derived from an EMBL/GenBank/DDBJ whole genome shotgun (WGS) entry which is preliminary data.</text>
</comment>
<sequence>MAESQFYAILTDQGAALEATALATGIPVTLDKFVIGDGGGNAVTPDPTRTTLVNEVYRGTIQKAESQGNQVTFTLHVPPEAGGYTIREAGILTADGTLYSLSNSPDILKPTESNGAVISITFKYILAVSSTSTVNVNVVNNEGISQADADKLYYRRDKHLSEIKDEGAEAQKETQLNIGIDLGEYYTKNDVDSKFEDIESEINNSNPVLSVNDIKPDDKGNVNTSSGYPLPNGDGAFNLVSALATATYLSVMSGCDLTATSLSNTTGSGDAIMSRAGRLPGIWRPLVSISKSTSFDNVSSGAGMAQRIPVGSISKFENIKNPFYPTEQTQFSGDFNTDYICFECDIDGVGTGITFASYKYDVEDYGRQLYENALSGMYGVVANGN</sequence>
<evidence type="ECO:0000313" key="2">
    <source>
        <dbReference type="EMBL" id="HAF1791825.1"/>
    </source>
</evidence>
<organism evidence="2">
    <name type="scientific">Salmonella enterica</name>
    <name type="common">Salmonella choleraesuis</name>
    <dbReference type="NCBI Taxonomy" id="28901"/>
    <lineage>
        <taxon>Bacteria</taxon>
        <taxon>Pseudomonadati</taxon>
        <taxon>Pseudomonadota</taxon>
        <taxon>Gammaproteobacteria</taxon>
        <taxon>Enterobacterales</taxon>
        <taxon>Enterobacteriaceae</taxon>
        <taxon>Salmonella</taxon>
    </lineage>
</organism>
<name>A0A743CDC8_SALER</name>